<feature type="domain" description="Glycosyl transferase family 1" evidence="1">
    <location>
        <begin position="196"/>
        <end position="334"/>
    </location>
</feature>
<organism evidence="2 3">
    <name type="scientific">Pseudomonas syringae</name>
    <dbReference type="NCBI Taxonomy" id="317"/>
    <lineage>
        <taxon>Bacteria</taxon>
        <taxon>Pseudomonadati</taxon>
        <taxon>Pseudomonadota</taxon>
        <taxon>Gammaproteobacteria</taxon>
        <taxon>Pseudomonadales</taxon>
        <taxon>Pseudomonadaceae</taxon>
        <taxon>Pseudomonas</taxon>
    </lineage>
</organism>
<dbReference type="SUPFAM" id="SSF53756">
    <property type="entry name" value="UDP-Glycosyltransferase/glycogen phosphorylase"/>
    <property type="match status" value="1"/>
</dbReference>
<accession>A0A085V863</accession>
<dbReference type="InterPro" id="IPR001296">
    <property type="entry name" value="Glyco_trans_1"/>
</dbReference>
<evidence type="ECO:0000259" key="1">
    <source>
        <dbReference type="Pfam" id="PF00534"/>
    </source>
</evidence>
<comment type="caution">
    <text evidence="2">The sequence shown here is derived from an EMBL/GenBank/DDBJ whole genome shotgun (WGS) entry which is preliminary data.</text>
</comment>
<evidence type="ECO:0000313" key="3">
    <source>
        <dbReference type="Proteomes" id="UP000028643"/>
    </source>
</evidence>
<sequence length="366" mass="40530">MSIINVMWASGSPFSSVHKVHQQIVSQLDPSIEIKTWFLQGDISDCSEPVKDAREWRLSSRLLKERHVWRLLKPWMHARLRKALLESGAKIVLLDGLGVARVMLPILKNMPGIRAVVVFHGSTRLREQHRSLFRQFPAERLTLAAVSQTLAVALQEDLKLPVQALRSALEPTAFCIRLLERKQARKVLDLPADGIRVLGAVGRLVADKGFDYLLDAFAQSLPRHPDLNLVIIGEGPDRGVLERKVKQLGLTGKVFMPGHKPGLAKLYRGFDWVVIPSREEGLGLVLQEAVIAGVPVLVSDLEVFREQLGDAGYYVPVADVAAWVKAIGTLVSQEGADVSASQFQALAPEAAWERFCEDSRALLSTQ</sequence>
<dbReference type="Pfam" id="PF00534">
    <property type="entry name" value="Glycos_transf_1"/>
    <property type="match status" value="1"/>
</dbReference>
<dbReference type="PANTHER" id="PTHR12526:SF637">
    <property type="entry name" value="GLYCOSYLTRANSFERASE EPSF-RELATED"/>
    <property type="match status" value="1"/>
</dbReference>
<gene>
    <name evidence="2" type="ORF">IV02_11635</name>
</gene>
<dbReference type="PATRIC" id="fig|317.174.peg.2392"/>
<evidence type="ECO:0000313" key="2">
    <source>
        <dbReference type="EMBL" id="KFE51626.1"/>
    </source>
</evidence>
<dbReference type="AlphaFoldDB" id="A0A085V863"/>
<dbReference type="Gene3D" id="3.40.50.2000">
    <property type="entry name" value="Glycogen Phosphorylase B"/>
    <property type="match status" value="2"/>
</dbReference>
<dbReference type="RefSeq" id="WP_020293614.1">
    <property type="nucleotide sequence ID" value="NZ_JPQT01000102.1"/>
</dbReference>
<keyword evidence="2" id="KW-0808">Transferase</keyword>
<dbReference type="EMBL" id="JPQT01000102">
    <property type="protein sequence ID" value="KFE51626.1"/>
    <property type="molecule type" value="Genomic_DNA"/>
</dbReference>
<dbReference type="Proteomes" id="UP000028643">
    <property type="component" value="Unassembled WGS sequence"/>
</dbReference>
<reference evidence="2 3" key="1">
    <citation type="submission" date="2014-07" db="EMBL/GenBank/DDBJ databases">
        <title>Draft Genome Sequences of Environmental Pseudomonas syringae strains.</title>
        <authorList>
            <person name="Baltrus D.A."/>
            <person name="Berge O."/>
            <person name="Morris C."/>
        </authorList>
    </citation>
    <scope>NUCLEOTIDE SEQUENCE [LARGE SCALE GENOMIC DNA]</scope>
    <source>
        <strain evidence="2 3">CEB003</strain>
    </source>
</reference>
<protein>
    <submittedName>
        <fullName evidence="2">Glycosyl transferase</fullName>
    </submittedName>
</protein>
<proteinExistence type="predicted"/>
<dbReference type="GO" id="GO:1901135">
    <property type="term" value="P:carbohydrate derivative metabolic process"/>
    <property type="evidence" value="ECO:0007669"/>
    <property type="project" value="UniProtKB-ARBA"/>
</dbReference>
<dbReference type="GO" id="GO:0016757">
    <property type="term" value="F:glycosyltransferase activity"/>
    <property type="evidence" value="ECO:0007669"/>
    <property type="project" value="InterPro"/>
</dbReference>
<name>A0A085V863_PSESX</name>
<dbReference type="PANTHER" id="PTHR12526">
    <property type="entry name" value="GLYCOSYLTRANSFERASE"/>
    <property type="match status" value="1"/>
</dbReference>